<dbReference type="GO" id="GO:0016020">
    <property type="term" value="C:membrane"/>
    <property type="evidence" value="ECO:0007669"/>
    <property type="project" value="InterPro"/>
</dbReference>
<dbReference type="GO" id="GO:0035435">
    <property type="term" value="P:phosphate ion transmembrane transport"/>
    <property type="evidence" value="ECO:0007669"/>
    <property type="project" value="InterPro"/>
</dbReference>
<reference evidence="6" key="1">
    <citation type="submission" date="2018-12" db="EMBL/GenBank/DDBJ databases">
        <title>Tengunoibacter tsumagoiensis gen. nov., sp. nov., Dictyobacter kobayashii sp. nov., D. alpinus sp. nov., and D. joshuensis sp. nov. and description of Dictyobacteraceae fam. nov. within the order Ktedonobacterales isolated from Tengu-no-mugimeshi.</title>
        <authorList>
            <person name="Wang C.M."/>
            <person name="Zheng Y."/>
            <person name="Sakai Y."/>
            <person name="Toyoda A."/>
            <person name="Minakuchi Y."/>
            <person name="Abe K."/>
            <person name="Yokota A."/>
            <person name="Yabe S."/>
        </authorList>
    </citation>
    <scope>NUCLEOTIDE SEQUENCE [LARGE SCALE GENOMIC DNA]</scope>
    <source>
        <strain evidence="6">S-27</strain>
    </source>
</reference>
<evidence type="ECO:0000256" key="1">
    <source>
        <dbReference type="ARBA" id="ARBA00022448"/>
    </source>
</evidence>
<dbReference type="PROSITE" id="PS00211">
    <property type="entry name" value="ABC_TRANSPORTER_1"/>
    <property type="match status" value="1"/>
</dbReference>
<name>A0A401ZP84_9CHLR</name>
<evidence type="ECO:0000259" key="4">
    <source>
        <dbReference type="PROSITE" id="PS50893"/>
    </source>
</evidence>
<sequence length="237" mass="25794">MNKATSLDQAGIVLETRNLRRVVDKDKVIVNDISLAVRKGETLAIVGPSGSGKSSFLRLLNRLDEPTSGTVLLNGVDYTTIPPRTLRRQVGMVMQSAYLFPGTVAENISFGPRSRGEQVSSERIEELLEHVQLAGYQQRDISGLSGGEAQRVSLARTLVNDPQVLLLDEPTSALDETTRAGVEELINTIMHSQGLTNIIVTHDMAQATRMADRIAVIQAAQLKRIGTVEEVLNEPIA</sequence>
<dbReference type="Gene3D" id="3.40.50.300">
    <property type="entry name" value="P-loop containing nucleotide triphosphate hydrolases"/>
    <property type="match status" value="1"/>
</dbReference>
<keyword evidence="6" id="KW-1185">Reference proteome</keyword>
<keyword evidence="1" id="KW-0813">Transport</keyword>
<dbReference type="InterPro" id="IPR003439">
    <property type="entry name" value="ABC_transporter-like_ATP-bd"/>
</dbReference>
<dbReference type="Proteomes" id="UP000287224">
    <property type="component" value="Unassembled WGS sequence"/>
</dbReference>
<protein>
    <submittedName>
        <fullName evidence="5">Choline transporter</fullName>
    </submittedName>
</protein>
<dbReference type="InterPro" id="IPR017871">
    <property type="entry name" value="ABC_transporter-like_CS"/>
</dbReference>
<dbReference type="InterPro" id="IPR027417">
    <property type="entry name" value="P-loop_NTPase"/>
</dbReference>
<dbReference type="PANTHER" id="PTHR43423:SF1">
    <property type="entry name" value="ABC TRANSPORTER I FAMILY MEMBER 17"/>
    <property type="match status" value="1"/>
</dbReference>
<organism evidence="5 6">
    <name type="scientific">Dictyobacter aurantiacus</name>
    <dbReference type="NCBI Taxonomy" id="1936993"/>
    <lineage>
        <taxon>Bacteria</taxon>
        <taxon>Bacillati</taxon>
        <taxon>Chloroflexota</taxon>
        <taxon>Ktedonobacteria</taxon>
        <taxon>Ktedonobacterales</taxon>
        <taxon>Dictyobacteraceae</taxon>
        <taxon>Dictyobacter</taxon>
    </lineage>
</organism>
<dbReference type="Pfam" id="PF00005">
    <property type="entry name" value="ABC_tran"/>
    <property type="match status" value="1"/>
</dbReference>
<dbReference type="GO" id="GO:0016887">
    <property type="term" value="F:ATP hydrolysis activity"/>
    <property type="evidence" value="ECO:0007669"/>
    <property type="project" value="InterPro"/>
</dbReference>
<gene>
    <name evidence="5" type="primary">proV</name>
    <name evidence="5" type="ORF">KDAU_59330</name>
</gene>
<dbReference type="PANTHER" id="PTHR43423">
    <property type="entry name" value="ABC TRANSPORTER I FAMILY MEMBER 17"/>
    <property type="match status" value="1"/>
</dbReference>
<evidence type="ECO:0000256" key="2">
    <source>
        <dbReference type="ARBA" id="ARBA00022741"/>
    </source>
</evidence>
<accession>A0A401ZP84</accession>
<dbReference type="GO" id="GO:0005315">
    <property type="term" value="F:phosphate transmembrane transporter activity"/>
    <property type="evidence" value="ECO:0007669"/>
    <property type="project" value="InterPro"/>
</dbReference>
<dbReference type="SMART" id="SM00382">
    <property type="entry name" value="AAA"/>
    <property type="match status" value="1"/>
</dbReference>
<dbReference type="InterPro" id="IPR003593">
    <property type="entry name" value="AAA+_ATPase"/>
</dbReference>
<dbReference type="InterPro" id="IPR005670">
    <property type="entry name" value="PstB-like"/>
</dbReference>
<proteinExistence type="predicted"/>
<comment type="caution">
    <text evidence="5">The sequence shown here is derived from an EMBL/GenBank/DDBJ whole genome shotgun (WGS) entry which is preliminary data.</text>
</comment>
<dbReference type="EMBL" id="BIFQ01000002">
    <property type="protein sequence ID" value="GCE08604.1"/>
    <property type="molecule type" value="Genomic_DNA"/>
</dbReference>
<dbReference type="SUPFAM" id="SSF52540">
    <property type="entry name" value="P-loop containing nucleoside triphosphate hydrolases"/>
    <property type="match status" value="1"/>
</dbReference>
<dbReference type="AlphaFoldDB" id="A0A401ZP84"/>
<dbReference type="CDD" id="cd03260">
    <property type="entry name" value="ABC_PstB_phosphate_transporter"/>
    <property type="match status" value="1"/>
</dbReference>
<evidence type="ECO:0000313" key="6">
    <source>
        <dbReference type="Proteomes" id="UP000287224"/>
    </source>
</evidence>
<keyword evidence="2" id="KW-0547">Nucleotide-binding</keyword>
<dbReference type="OrthoDB" id="4075047at2"/>
<keyword evidence="3" id="KW-0067">ATP-binding</keyword>
<dbReference type="PROSITE" id="PS50893">
    <property type="entry name" value="ABC_TRANSPORTER_2"/>
    <property type="match status" value="1"/>
</dbReference>
<dbReference type="RefSeq" id="WP_126601120.1">
    <property type="nucleotide sequence ID" value="NZ_BIFQ01000002.1"/>
</dbReference>
<evidence type="ECO:0000256" key="3">
    <source>
        <dbReference type="ARBA" id="ARBA00022840"/>
    </source>
</evidence>
<feature type="domain" description="ABC transporter" evidence="4">
    <location>
        <begin position="14"/>
        <end position="236"/>
    </location>
</feature>
<dbReference type="GO" id="GO:0005524">
    <property type="term" value="F:ATP binding"/>
    <property type="evidence" value="ECO:0007669"/>
    <property type="project" value="UniProtKB-KW"/>
</dbReference>
<evidence type="ECO:0000313" key="5">
    <source>
        <dbReference type="EMBL" id="GCE08604.1"/>
    </source>
</evidence>